<protein>
    <recommendedName>
        <fullName evidence="2">DNRLRE domain-containing protein</fullName>
    </recommendedName>
</protein>
<reference evidence="1" key="1">
    <citation type="journal article" date="2020" name="mSystems">
        <title>Genome- and Community-Level Interaction Insights into Carbon Utilization and Element Cycling Functions of Hydrothermarchaeota in Hydrothermal Sediment.</title>
        <authorList>
            <person name="Zhou Z."/>
            <person name="Liu Y."/>
            <person name="Xu W."/>
            <person name="Pan J."/>
            <person name="Luo Z.H."/>
            <person name="Li M."/>
        </authorList>
    </citation>
    <scope>NUCLEOTIDE SEQUENCE [LARGE SCALE GENOMIC DNA]</scope>
    <source>
        <strain evidence="1">SpSt-1233</strain>
    </source>
</reference>
<accession>A0A7V2ATT5</accession>
<evidence type="ECO:0008006" key="2">
    <source>
        <dbReference type="Google" id="ProtNLM"/>
    </source>
</evidence>
<evidence type="ECO:0000313" key="1">
    <source>
        <dbReference type="EMBL" id="HER43121.1"/>
    </source>
</evidence>
<dbReference type="Proteomes" id="UP000886069">
    <property type="component" value="Unassembled WGS sequence"/>
</dbReference>
<comment type="caution">
    <text evidence="1">The sequence shown here is derived from an EMBL/GenBank/DDBJ whole genome shotgun (WGS) entry which is preliminary data.</text>
</comment>
<dbReference type="AlphaFoldDB" id="A0A7V2ATT5"/>
<proteinExistence type="predicted"/>
<name>A0A7V2ATT5_UNCEI</name>
<dbReference type="EMBL" id="DSEC01000108">
    <property type="protein sequence ID" value="HER43121.1"/>
    <property type="molecule type" value="Genomic_DNA"/>
</dbReference>
<sequence length="240" mass="25713">MIAPLFATILLAAGCSGDSDAIFFGPAPGEKRTIEFQDGRLPTSSYFGTRDAFLKDGPGLDAVNFGITPSDTVGSRLLTEYYYESRYIVRMDVSLLTDCSEITRAEMRLHLGAPSADSLVFEAYEAAVPQVIPGTWVEGLGGAMNGVDWKTVDGSVPWDTPGGDLSGAPFDSATVTLDSTMVFDIPAELALRWVEEPLSNHGIVVRLVGTMPGEHAVLRARESAAALERPRLLIEYIPGG</sequence>
<gene>
    <name evidence="1" type="ORF">ENO08_01520</name>
</gene>
<organism evidence="1">
    <name type="scientific">Eiseniibacteriota bacterium</name>
    <dbReference type="NCBI Taxonomy" id="2212470"/>
    <lineage>
        <taxon>Bacteria</taxon>
        <taxon>Candidatus Eiseniibacteriota</taxon>
    </lineage>
</organism>